<dbReference type="Pfam" id="PF07704">
    <property type="entry name" value="PSK_trans_fac"/>
    <property type="match status" value="1"/>
</dbReference>
<dbReference type="Proteomes" id="UP000598426">
    <property type="component" value="Unassembled WGS sequence"/>
</dbReference>
<evidence type="ECO:0000313" key="3">
    <source>
        <dbReference type="Proteomes" id="UP000598426"/>
    </source>
</evidence>
<proteinExistence type="predicted"/>
<protein>
    <submittedName>
        <fullName evidence="2">Type II toxin-antitoxin system VapB family antitoxin</fullName>
    </submittedName>
</protein>
<keyword evidence="3" id="KW-1185">Reference proteome</keyword>
<name>A0ABR8NNK5_9MICO</name>
<organism evidence="2 3">
    <name type="scientific">Microbacterium helvum</name>
    <dbReference type="NCBI Taxonomy" id="2773713"/>
    <lineage>
        <taxon>Bacteria</taxon>
        <taxon>Bacillati</taxon>
        <taxon>Actinomycetota</taxon>
        <taxon>Actinomycetes</taxon>
        <taxon>Micrococcales</taxon>
        <taxon>Microbacteriaceae</taxon>
        <taxon>Microbacterium</taxon>
    </lineage>
</organism>
<keyword evidence="1" id="KW-1277">Toxin-antitoxin system</keyword>
<gene>
    <name evidence="2" type="ORF">IF188_11105</name>
</gene>
<evidence type="ECO:0000256" key="1">
    <source>
        <dbReference type="ARBA" id="ARBA00022649"/>
    </source>
</evidence>
<sequence>MSLNIKNERTHALVRELAELTGMSQTSAVEDAVRRRLKELQTDAGARGGRPAPKYPPEEVERRIAAIKRISAAFVAETTPEQREAMRNHADWLYDEFGLPK</sequence>
<reference evidence="2 3" key="1">
    <citation type="submission" date="2020-09" db="EMBL/GenBank/DDBJ databases">
        <title>Isolation and identification of active actinomycetes.</title>
        <authorList>
            <person name="Li X."/>
        </authorList>
    </citation>
    <scope>NUCLEOTIDE SEQUENCE [LARGE SCALE GENOMIC DNA]</scope>
    <source>
        <strain evidence="2 3">NEAU-LLC</strain>
    </source>
</reference>
<dbReference type="EMBL" id="JACXZS010000006">
    <property type="protein sequence ID" value="MBD3942244.1"/>
    <property type="molecule type" value="Genomic_DNA"/>
</dbReference>
<dbReference type="RefSeq" id="WP_191171865.1">
    <property type="nucleotide sequence ID" value="NZ_JACXZS010000006.1"/>
</dbReference>
<comment type="caution">
    <text evidence="2">The sequence shown here is derived from an EMBL/GenBank/DDBJ whole genome shotgun (WGS) entry which is preliminary data.</text>
</comment>
<accession>A0ABR8NNK5</accession>
<dbReference type="InterPro" id="IPR011660">
    <property type="entry name" value="VapB-like"/>
</dbReference>
<evidence type="ECO:0000313" key="2">
    <source>
        <dbReference type="EMBL" id="MBD3942244.1"/>
    </source>
</evidence>